<feature type="transmembrane region" description="Helical" evidence="1">
    <location>
        <begin position="48"/>
        <end position="69"/>
    </location>
</feature>
<evidence type="ECO:0000256" key="1">
    <source>
        <dbReference type="SAM" id="Phobius"/>
    </source>
</evidence>
<accession>A0A803N6J2</accession>
<evidence type="ECO:0000313" key="3">
    <source>
        <dbReference type="Proteomes" id="UP000596660"/>
    </source>
</evidence>
<keyword evidence="1" id="KW-1133">Transmembrane helix</keyword>
<sequence>MLAEKHILKSEVAVLKNRVCCLESEKKMVMDEAENLKMKLKKKNSTQFNVVGFFGIVVVISVVVSFTMVKVLG</sequence>
<name>A0A803N6J2_CHEQI</name>
<keyword evidence="3" id="KW-1185">Reference proteome</keyword>
<dbReference type="AlphaFoldDB" id="A0A803N6J2"/>
<dbReference type="Proteomes" id="UP000596660">
    <property type="component" value="Unplaced"/>
</dbReference>
<dbReference type="Gramene" id="AUR62041330-RA">
    <property type="protein sequence ID" value="AUR62041330-RA:cds"/>
    <property type="gene ID" value="AUR62041330"/>
</dbReference>
<evidence type="ECO:0000313" key="2">
    <source>
        <dbReference type="EnsemblPlants" id="AUR62041330-RA:cds"/>
    </source>
</evidence>
<keyword evidence="1" id="KW-0472">Membrane</keyword>
<dbReference type="EnsemblPlants" id="AUR62041330-RA">
    <property type="protein sequence ID" value="AUR62041330-RA:cds"/>
    <property type="gene ID" value="AUR62041330"/>
</dbReference>
<protein>
    <submittedName>
        <fullName evidence="2">Uncharacterized protein</fullName>
    </submittedName>
</protein>
<proteinExistence type="predicted"/>
<reference evidence="2" key="1">
    <citation type="journal article" date="2017" name="Nature">
        <title>The genome of Chenopodium quinoa.</title>
        <authorList>
            <person name="Jarvis D.E."/>
            <person name="Ho Y.S."/>
            <person name="Lightfoot D.J."/>
            <person name="Schmoeckel S.M."/>
            <person name="Li B."/>
            <person name="Borm T.J.A."/>
            <person name="Ohyanagi H."/>
            <person name="Mineta K."/>
            <person name="Michell C.T."/>
            <person name="Saber N."/>
            <person name="Kharbatia N.M."/>
            <person name="Rupper R.R."/>
            <person name="Sharp A.R."/>
            <person name="Dally N."/>
            <person name="Boughton B.A."/>
            <person name="Woo Y.H."/>
            <person name="Gao G."/>
            <person name="Schijlen E.G.W.M."/>
            <person name="Guo X."/>
            <person name="Momin A.A."/>
            <person name="Negrao S."/>
            <person name="Al-Babili S."/>
            <person name="Gehring C."/>
            <person name="Roessner U."/>
            <person name="Jung C."/>
            <person name="Murphy K."/>
            <person name="Arold S.T."/>
            <person name="Gojobori T."/>
            <person name="van der Linden C.G."/>
            <person name="van Loo E.N."/>
            <person name="Jellen E.N."/>
            <person name="Maughan P.J."/>
            <person name="Tester M."/>
        </authorList>
    </citation>
    <scope>NUCLEOTIDE SEQUENCE [LARGE SCALE GENOMIC DNA]</scope>
    <source>
        <strain evidence="2">cv. PI 614886</strain>
    </source>
</reference>
<keyword evidence="1" id="KW-0812">Transmembrane</keyword>
<organism evidence="2 3">
    <name type="scientific">Chenopodium quinoa</name>
    <name type="common">Quinoa</name>
    <dbReference type="NCBI Taxonomy" id="63459"/>
    <lineage>
        <taxon>Eukaryota</taxon>
        <taxon>Viridiplantae</taxon>
        <taxon>Streptophyta</taxon>
        <taxon>Embryophyta</taxon>
        <taxon>Tracheophyta</taxon>
        <taxon>Spermatophyta</taxon>
        <taxon>Magnoliopsida</taxon>
        <taxon>eudicotyledons</taxon>
        <taxon>Gunneridae</taxon>
        <taxon>Pentapetalae</taxon>
        <taxon>Caryophyllales</taxon>
        <taxon>Chenopodiaceae</taxon>
        <taxon>Chenopodioideae</taxon>
        <taxon>Atripliceae</taxon>
        <taxon>Chenopodium</taxon>
    </lineage>
</organism>
<reference evidence="2" key="2">
    <citation type="submission" date="2021-03" db="UniProtKB">
        <authorList>
            <consortium name="EnsemblPlants"/>
        </authorList>
    </citation>
    <scope>IDENTIFICATION</scope>
</reference>